<comment type="caution">
    <text evidence="2">The sequence shown here is derived from an EMBL/GenBank/DDBJ whole genome shotgun (WGS) entry which is preliminary data.</text>
</comment>
<dbReference type="GeneID" id="68105996"/>
<evidence type="ECO:0000313" key="3">
    <source>
        <dbReference type="Proteomes" id="UP000816034"/>
    </source>
</evidence>
<name>A0AA88GW03_NAELO</name>
<dbReference type="AlphaFoldDB" id="A0AA88GW03"/>
<feature type="compositionally biased region" description="Polar residues" evidence="1">
    <location>
        <begin position="156"/>
        <end position="173"/>
    </location>
</feature>
<reference evidence="2 3" key="1">
    <citation type="journal article" date="2018" name="BMC Genomics">
        <title>The genome of Naegleria lovaniensis, the basis for a comparative approach to unravel pathogenicity factors of the human pathogenic amoeba N. fowleri.</title>
        <authorList>
            <person name="Liechti N."/>
            <person name="Schurch N."/>
            <person name="Bruggmann R."/>
            <person name="Wittwer M."/>
        </authorList>
    </citation>
    <scope>NUCLEOTIDE SEQUENCE [LARGE SCALE GENOMIC DNA]</scope>
    <source>
        <strain evidence="2 3">ATCC 30569</strain>
    </source>
</reference>
<dbReference type="RefSeq" id="XP_044553952.1">
    <property type="nucleotide sequence ID" value="XM_044689431.1"/>
</dbReference>
<feature type="compositionally biased region" description="Low complexity" evidence="1">
    <location>
        <begin position="141"/>
        <end position="155"/>
    </location>
</feature>
<protein>
    <submittedName>
        <fullName evidence="2">Uncharacterized protein</fullName>
    </submittedName>
</protein>
<feature type="compositionally biased region" description="Basic residues" evidence="1">
    <location>
        <begin position="125"/>
        <end position="140"/>
    </location>
</feature>
<organism evidence="2 3">
    <name type="scientific">Naegleria lovaniensis</name>
    <name type="common">Amoeba</name>
    <dbReference type="NCBI Taxonomy" id="51637"/>
    <lineage>
        <taxon>Eukaryota</taxon>
        <taxon>Discoba</taxon>
        <taxon>Heterolobosea</taxon>
        <taxon>Tetramitia</taxon>
        <taxon>Eutetramitia</taxon>
        <taxon>Vahlkampfiidae</taxon>
        <taxon>Naegleria</taxon>
    </lineage>
</organism>
<dbReference type="EMBL" id="PYSW02000006">
    <property type="protein sequence ID" value="KAG2392058.1"/>
    <property type="molecule type" value="Genomic_DNA"/>
</dbReference>
<gene>
    <name evidence="2" type="ORF">C9374_013543</name>
</gene>
<proteinExistence type="predicted"/>
<evidence type="ECO:0000313" key="2">
    <source>
        <dbReference type="EMBL" id="KAG2392058.1"/>
    </source>
</evidence>
<dbReference type="Proteomes" id="UP000816034">
    <property type="component" value="Unassembled WGS sequence"/>
</dbReference>
<evidence type="ECO:0000256" key="1">
    <source>
        <dbReference type="SAM" id="MobiDB-lite"/>
    </source>
</evidence>
<feature type="region of interest" description="Disordered" evidence="1">
    <location>
        <begin position="117"/>
        <end position="208"/>
    </location>
</feature>
<sequence>MKEQFFSDEEREQKRLEVKDRFINKKYLPKPKIYDSLNPWLKHLYLAYGVTTSKDLKETSSWKEIPCPPPLDENEPLEKRVDQTMDMTEKLLSIVQSELLAKHAESDKMRAFLINEVDKNMNKKTNGKKHPKKSKNKGRGTVRSTSNTVQTSTTNADASQKASVNDTPSSCPLTNRDVQEGKPGSSLDGKTFWVEKSNESEEGEEDNRIVDYKNISNQKEAEEPPLFTNAVFGSESHDLKSLILLKFDELENKIITLEKKIDNVQYTLEEKIDTVNNKIDHLVGANYENYIRLNIIRKFDIPFQRFFSPLKLLRKDYGLEFHNAQVELEKRNWNDKVTLLTDQLSSDPPSIEFNFVGEREDENIIIEATGQKITKEEVWKKKFLQLERQLTFYQHCKKTSVHRAVLISPWDWKEVDFAKCVKNFKTMIPLLEALHSQNKFCYEQMNDYHEI</sequence>
<accession>A0AA88GW03</accession>
<keyword evidence="3" id="KW-1185">Reference proteome</keyword>